<feature type="region of interest" description="Disordered" evidence="1">
    <location>
        <begin position="397"/>
        <end position="417"/>
    </location>
</feature>
<feature type="compositionally biased region" description="Low complexity" evidence="1">
    <location>
        <begin position="7"/>
        <end position="29"/>
    </location>
</feature>
<reference evidence="2 3" key="1">
    <citation type="submission" date="2010-05" db="EMBL/GenBank/DDBJ databases">
        <title>The Genome Sequence of Thecamonas trahens ATCC 50062.</title>
        <authorList>
            <consortium name="The Broad Institute Genome Sequencing Platform"/>
            <person name="Russ C."/>
            <person name="Cuomo C."/>
            <person name="Shea T."/>
            <person name="Young S.K."/>
            <person name="Zeng Q."/>
            <person name="Koehrsen M."/>
            <person name="Haas B."/>
            <person name="Borodovsky M."/>
            <person name="Guigo R."/>
            <person name="Alvarado L."/>
            <person name="Berlin A."/>
            <person name="Bochicchio J."/>
            <person name="Borenstein D."/>
            <person name="Chapman S."/>
            <person name="Chen Z."/>
            <person name="Freedman E."/>
            <person name="Gellesch M."/>
            <person name="Goldberg J."/>
            <person name="Griggs A."/>
            <person name="Gujja S."/>
            <person name="Heilman E."/>
            <person name="Heiman D."/>
            <person name="Hepburn T."/>
            <person name="Howarth C."/>
            <person name="Jen D."/>
            <person name="Larson L."/>
            <person name="Mehta T."/>
            <person name="Park D."/>
            <person name="Pearson M."/>
            <person name="Roberts A."/>
            <person name="Saif S."/>
            <person name="Shenoy N."/>
            <person name="Sisk P."/>
            <person name="Stolte C."/>
            <person name="Sykes S."/>
            <person name="Thomson T."/>
            <person name="Walk T."/>
            <person name="White J."/>
            <person name="Yandava C."/>
            <person name="Burger G."/>
            <person name="Gray M.W."/>
            <person name="Holland P.W.H."/>
            <person name="King N."/>
            <person name="Lang F.B.F."/>
            <person name="Roger A.J."/>
            <person name="Ruiz-Trillo I."/>
            <person name="Lander E."/>
            <person name="Nusbaum C."/>
        </authorList>
    </citation>
    <scope>NUCLEOTIDE SEQUENCE [LARGE SCALE GENOMIC DNA]</scope>
    <source>
        <strain evidence="2 3">ATCC 50062</strain>
    </source>
</reference>
<dbReference type="Proteomes" id="UP000054408">
    <property type="component" value="Unassembled WGS sequence"/>
</dbReference>
<evidence type="ECO:0000313" key="3">
    <source>
        <dbReference type="Proteomes" id="UP000054408"/>
    </source>
</evidence>
<feature type="region of interest" description="Disordered" evidence="1">
    <location>
        <begin position="195"/>
        <end position="241"/>
    </location>
</feature>
<evidence type="ECO:0000313" key="2">
    <source>
        <dbReference type="EMBL" id="KNC54163.1"/>
    </source>
</evidence>
<keyword evidence="3" id="KW-1185">Reference proteome</keyword>
<feature type="compositionally biased region" description="Low complexity" evidence="1">
    <location>
        <begin position="206"/>
        <end position="231"/>
    </location>
</feature>
<name>A0A0L0DRV9_THETB</name>
<accession>A0A0L0DRV9</accession>
<feature type="region of interest" description="Disordered" evidence="1">
    <location>
        <begin position="1"/>
        <end position="32"/>
    </location>
</feature>
<dbReference type="RefSeq" id="XP_013754013.1">
    <property type="nucleotide sequence ID" value="XM_013898559.1"/>
</dbReference>
<proteinExistence type="predicted"/>
<gene>
    <name evidence="2" type="ORF">AMSG_12305</name>
</gene>
<organism evidence="2 3">
    <name type="scientific">Thecamonas trahens ATCC 50062</name>
    <dbReference type="NCBI Taxonomy" id="461836"/>
    <lineage>
        <taxon>Eukaryota</taxon>
        <taxon>Apusozoa</taxon>
        <taxon>Apusomonadida</taxon>
        <taxon>Apusomonadidae</taxon>
        <taxon>Thecamonas</taxon>
    </lineage>
</organism>
<protein>
    <submittedName>
        <fullName evidence="2">Uncharacterized protein</fullName>
    </submittedName>
</protein>
<dbReference type="AlphaFoldDB" id="A0A0L0DRV9"/>
<sequence length="476" mass="51170">MGALAHACTGGRPRGARPPCGTVQGSSRAAGRRQRRRLALGFYRVRTLTVRAAHRQTPVAGPDLHHRPVVDRDAARLPTPCRRYARCSLDLQAIAGAKVGANQGQVIQAMTRHRATLSSLFTNTLGMHSNRPSNEGAKEEHAVDAMLNSRKPPPSLTHSLSLSLASRVRRSCSLPHSAMAQALAMSMQASLTSVLQRMSGHPAQDTAPAESTTSTASAATAAPSETNPAAPVSVLGTDTDTARSEVDGGLQMVLRWDASDQTLHVGVANVSNAPRAVAMTRSIYPRVTFRVKGSAIDVPYDAVDVDADDSFWATKLSDFIFVHPGTVFPLCSGTFARDSEMWRFINWSMFEDYSDHPLPAGAYTATVEFGPSVTAYDPAHEPDVELDDVFSDDGCDDLDGRHDVAPPDGDPAADPDTRAVRYGYEDMLTGEYFNGRVRVSNHGAVPQAQPGIWRASLRIVLPLSDILSRSCSDSES</sequence>
<dbReference type="EMBL" id="GL349486">
    <property type="protein sequence ID" value="KNC54163.1"/>
    <property type="molecule type" value="Genomic_DNA"/>
</dbReference>
<dbReference type="GeneID" id="25570219"/>
<evidence type="ECO:0000256" key="1">
    <source>
        <dbReference type="SAM" id="MobiDB-lite"/>
    </source>
</evidence>